<dbReference type="PANTHER" id="PTHR33064">
    <property type="entry name" value="POL PROTEIN"/>
    <property type="match status" value="1"/>
</dbReference>
<name>A0A5B6VX36_9ROSI</name>
<dbReference type="EMBL" id="SMMG02000005">
    <property type="protein sequence ID" value="KAA3473544.1"/>
    <property type="molecule type" value="Genomic_DNA"/>
</dbReference>
<dbReference type="FunFam" id="3.30.70.270:FF:000020">
    <property type="entry name" value="Transposon Tf2-6 polyprotein-like Protein"/>
    <property type="match status" value="1"/>
</dbReference>
<dbReference type="SUPFAM" id="SSF56672">
    <property type="entry name" value="DNA/RNA polymerases"/>
    <property type="match status" value="1"/>
</dbReference>
<keyword evidence="2" id="KW-1185">Reference proteome</keyword>
<reference evidence="2" key="1">
    <citation type="journal article" date="2019" name="Plant Biotechnol. J.">
        <title>Genome sequencing of the Australian wild diploid species Gossypium australe highlights disease resistance and delayed gland morphogenesis.</title>
        <authorList>
            <person name="Cai Y."/>
            <person name="Cai X."/>
            <person name="Wang Q."/>
            <person name="Wang P."/>
            <person name="Zhang Y."/>
            <person name="Cai C."/>
            <person name="Xu Y."/>
            <person name="Wang K."/>
            <person name="Zhou Z."/>
            <person name="Wang C."/>
            <person name="Geng S."/>
            <person name="Li B."/>
            <person name="Dong Q."/>
            <person name="Hou Y."/>
            <person name="Wang H."/>
            <person name="Ai P."/>
            <person name="Liu Z."/>
            <person name="Yi F."/>
            <person name="Sun M."/>
            <person name="An G."/>
            <person name="Cheng J."/>
            <person name="Zhang Y."/>
            <person name="Shi Q."/>
            <person name="Xie Y."/>
            <person name="Shi X."/>
            <person name="Chang Y."/>
            <person name="Huang F."/>
            <person name="Chen Y."/>
            <person name="Hong S."/>
            <person name="Mi L."/>
            <person name="Sun Q."/>
            <person name="Zhang L."/>
            <person name="Zhou B."/>
            <person name="Peng R."/>
            <person name="Zhang X."/>
            <person name="Liu F."/>
        </authorList>
    </citation>
    <scope>NUCLEOTIDE SEQUENCE [LARGE SCALE GENOMIC DNA]</scope>
    <source>
        <strain evidence="2">cv. PA1801</strain>
    </source>
</reference>
<gene>
    <name evidence="1" type="ORF">EPI10_023910</name>
</gene>
<dbReference type="Proteomes" id="UP000325315">
    <property type="component" value="Unassembled WGS sequence"/>
</dbReference>
<keyword evidence="1" id="KW-0548">Nucleotidyltransferase</keyword>
<comment type="caution">
    <text evidence="1">The sequence shown here is derived from an EMBL/GenBank/DDBJ whole genome shotgun (WGS) entry which is preliminary data.</text>
</comment>
<dbReference type="Gene3D" id="3.30.70.270">
    <property type="match status" value="1"/>
</dbReference>
<dbReference type="AlphaFoldDB" id="A0A5B6VX36"/>
<evidence type="ECO:0000313" key="1">
    <source>
        <dbReference type="EMBL" id="KAA3473544.1"/>
    </source>
</evidence>
<accession>A0A5B6VX36</accession>
<dbReference type="InterPro" id="IPR051320">
    <property type="entry name" value="Viral_Replic_Matur_Polypro"/>
</dbReference>
<keyword evidence="1" id="KW-0695">RNA-directed DNA polymerase</keyword>
<protein>
    <submittedName>
        <fullName evidence="1">RNA-directed DNA polymerase-like protein</fullName>
    </submittedName>
</protein>
<dbReference type="OrthoDB" id="415724at2759"/>
<evidence type="ECO:0000313" key="2">
    <source>
        <dbReference type="Proteomes" id="UP000325315"/>
    </source>
</evidence>
<proteinExistence type="predicted"/>
<dbReference type="InterPro" id="IPR043128">
    <property type="entry name" value="Rev_trsase/Diguanyl_cyclase"/>
</dbReference>
<dbReference type="GO" id="GO:0003964">
    <property type="term" value="F:RNA-directed DNA polymerase activity"/>
    <property type="evidence" value="ECO:0007669"/>
    <property type="project" value="UniProtKB-KW"/>
</dbReference>
<organism evidence="1 2">
    <name type="scientific">Gossypium australe</name>
    <dbReference type="NCBI Taxonomy" id="47621"/>
    <lineage>
        <taxon>Eukaryota</taxon>
        <taxon>Viridiplantae</taxon>
        <taxon>Streptophyta</taxon>
        <taxon>Embryophyta</taxon>
        <taxon>Tracheophyta</taxon>
        <taxon>Spermatophyta</taxon>
        <taxon>Magnoliopsida</taxon>
        <taxon>eudicotyledons</taxon>
        <taxon>Gunneridae</taxon>
        <taxon>Pentapetalae</taxon>
        <taxon>rosids</taxon>
        <taxon>malvids</taxon>
        <taxon>Malvales</taxon>
        <taxon>Malvaceae</taxon>
        <taxon>Malvoideae</taxon>
        <taxon>Gossypium</taxon>
    </lineage>
</organism>
<dbReference type="InterPro" id="IPR043502">
    <property type="entry name" value="DNA/RNA_pol_sf"/>
</dbReference>
<dbReference type="PANTHER" id="PTHR33064:SF37">
    <property type="entry name" value="RIBONUCLEASE H"/>
    <property type="match status" value="1"/>
</dbReference>
<sequence length="134" mass="14929">MYVKSEFANKSTMLLKSEKSRVNLGIDRNSVCHDIGVRDVGFLGHIASTEGIRANPSKISAVVDWKPPRNVSEVKSFLGLAGYYQRFVKGFSMIATTMTRLLQKDSFDQLKALLTEAPVLVQPESGKEFVIFDD</sequence>
<keyword evidence="1" id="KW-0808">Transferase</keyword>